<evidence type="ECO:0000313" key="2">
    <source>
        <dbReference type="EMBL" id="GFT43995.1"/>
    </source>
</evidence>
<keyword evidence="3" id="KW-1185">Reference proteome</keyword>
<evidence type="ECO:0000313" key="3">
    <source>
        <dbReference type="Proteomes" id="UP000887013"/>
    </source>
</evidence>
<sequence>MNHPQLSDKKPQEYAKRSRTRSEKVRSIPCIVRKDSVQFSSSGGEGRRSRMDRTNVPSLKTLEGWFGGNGKQEKAGSESSNPIALPGIIGKNRFQSFLHPLRRDQPKRDEERKLSCRVSRVWQGAVAPDRTRSILLG</sequence>
<comment type="caution">
    <text evidence="2">The sequence shown here is derived from an EMBL/GenBank/DDBJ whole genome shotgun (WGS) entry which is preliminary data.</text>
</comment>
<dbReference type="OrthoDB" id="6436691at2759"/>
<dbReference type="Proteomes" id="UP000887013">
    <property type="component" value="Unassembled WGS sequence"/>
</dbReference>
<gene>
    <name evidence="2" type="ORF">NPIL_373761</name>
</gene>
<feature type="region of interest" description="Disordered" evidence="1">
    <location>
        <begin position="1"/>
        <end position="86"/>
    </location>
</feature>
<dbReference type="AlphaFoldDB" id="A0A8X6TTZ6"/>
<dbReference type="EMBL" id="BMAW01064220">
    <property type="protein sequence ID" value="GFT43995.1"/>
    <property type="molecule type" value="Genomic_DNA"/>
</dbReference>
<proteinExistence type="predicted"/>
<accession>A0A8X6TTZ6</accession>
<organism evidence="2 3">
    <name type="scientific">Nephila pilipes</name>
    <name type="common">Giant wood spider</name>
    <name type="synonym">Nephila maculata</name>
    <dbReference type="NCBI Taxonomy" id="299642"/>
    <lineage>
        <taxon>Eukaryota</taxon>
        <taxon>Metazoa</taxon>
        <taxon>Ecdysozoa</taxon>
        <taxon>Arthropoda</taxon>
        <taxon>Chelicerata</taxon>
        <taxon>Arachnida</taxon>
        <taxon>Araneae</taxon>
        <taxon>Araneomorphae</taxon>
        <taxon>Entelegynae</taxon>
        <taxon>Araneoidea</taxon>
        <taxon>Nephilidae</taxon>
        <taxon>Nephila</taxon>
    </lineage>
</organism>
<protein>
    <submittedName>
        <fullName evidence="2">Uncharacterized protein</fullName>
    </submittedName>
</protein>
<feature type="compositionally biased region" description="Basic and acidic residues" evidence="1">
    <location>
        <begin position="1"/>
        <end position="36"/>
    </location>
</feature>
<name>A0A8X6TTZ6_NEPPI</name>
<reference evidence="2" key="1">
    <citation type="submission" date="2020-08" db="EMBL/GenBank/DDBJ databases">
        <title>Multicomponent nature underlies the extraordinary mechanical properties of spider dragline silk.</title>
        <authorList>
            <person name="Kono N."/>
            <person name="Nakamura H."/>
            <person name="Mori M."/>
            <person name="Yoshida Y."/>
            <person name="Ohtoshi R."/>
            <person name="Malay A.D."/>
            <person name="Moran D.A.P."/>
            <person name="Tomita M."/>
            <person name="Numata K."/>
            <person name="Arakawa K."/>
        </authorList>
    </citation>
    <scope>NUCLEOTIDE SEQUENCE</scope>
</reference>
<evidence type="ECO:0000256" key="1">
    <source>
        <dbReference type="SAM" id="MobiDB-lite"/>
    </source>
</evidence>